<reference evidence="10 11" key="1">
    <citation type="submission" date="2020-08" db="EMBL/GenBank/DDBJ databases">
        <authorList>
            <person name="Liu C."/>
            <person name="Sun Q."/>
        </authorList>
    </citation>
    <scope>NUCLEOTIDE SEQUENCE [LARGE SCALE GENOMIC DNA]</scope>
    <source>
        <strain evidence="10 11">NSJ-45</strain>
    </source>
</reference>
<dbReference type="InterPro" id="IPR036388">
    <property type="entry name" value="WH-like_DNA-bd_sf"/>
</dbReference>
<dbReference type="InterPro" id="IPR005225">
    <property type="entry name" value="Small_GTP-bd"/>
</dbReference>
<dbReference type="Gene3D" id="1.10.10.2770">
    <property type="match status" value="1"/>
</dbReference>
<dbReference type="PANTHER" id="PTHR43721">
    <property type="entry name" value="ELONGATION FACTOR TU-RELATED"/>
    <property type="match status" value="1"/>
</dbReference>
<dbReference type="NCBIfam" id="TIGR00231">
    <property type="entry name" value="small_GTP"/>
    <property type="match status" value="1"/>
</dbReference>
<dbReference type="CDD" id="cd04171">
    <property type="entry name" value="SelB"/>
    <property type="match status" value="1"/>
</dbReference>
<dbReference type="InterPro" id="IPR004535">
    <property type="entry name" value="Transl_elong_SelB"/>
</dbReference>
<dbReference type="InterPro" id="IPR009000">
    <property type="entry name" value="Transl_B-barrel_sf"/>
</dbReference>
<dbReference type="Proteomes" id="UP000611796">
    <property type="component" value="Unassembled WGS sequence"/>
</dbReference>
<dbReference type="InterPro" id="IPR050055">
    <property type="entry name" value="EF-Tu_GTPase"/>
</dbReference>
<dbReference type="CDD" id="cd03696">
    <property type="entry name" value="SelB_II"/>
    <property type="match status" value="1"/>
</dbReference>
<sequence>MKNVIIGTAGHIDHGKTTLIKALTGRETDTLAEEKKRGISINLGFTYFDLPSNKRAGIVDVPGHEKFIKNMLAGASGLDMVLLVVAADEGVMPQTIEHMDILTFLNIKKGMIVLTKSDTVDEDFIELVKEDVREKVKGTFLEDAEIIEVDSISRRGMDELITKIDKMTDEIEDKNLNAPARLNIDRVFSIKGFGTVVTGTLIEGKINVDDDLVIYPKELKAKIRSIQVHGESVETAYAGQRTAINISNVKVEEVNRGDVLASEHSLEEAMMLDVRLSIVKHTDLGLKHWDRLRLYHGTREILCRAVPLEVEEINPGESGLVQLRLEESIVAKKGDKFVVRRYSPMETIGGGIVIDTNPKKHKRFDKAIIDALKVKEKGELSAILKEYLKNNSRNYPNIKEIMSYSGESEENVKKALNKLLDEKSVVCVNNMYMHINQYNLLKENTENELKTYHKKFRLRKGMLKEEVRSKIESKFKTREFDILLDMFINDDIVKVEDNIVSLKDFKVVLNEKQLEIKNEIEKTLNLAGLNNIYTIEDITNNKKEYEEVLESLIGNTVCRLEDSYIMSTKVYNNAKDRLVKYLKENNEITLGDYRDLVNSSRKNCMIILEDFDRNRITKRIENKRVLF</sequence>
<evidence type="ECO:0000256" key="5">
    <source>
        <dbReference type="ARBA" id="ARBA00022917"/>
    </source>
</evidence>
<evidence type="ECO:0000256" key="4">
    <source>
        <dbReference type="ARBA" id="ARBA00022741"/>
    </source>
</evidence>
<dbReference type="PANTHER" id="PTHR43721:SF22">
    <property type="entry name" value="ELONGATION FACTOR TU, MITOCHONDRIAL"/>
    <property type="match status" value="1"/>
</dbReference>
<feature type="domain" description="Tr-type G" evidence="9">
    <location>
        <begin position="1"/>
        <end position="174"/>
    </location>
</feature>
<evidence type="ECO:0000313" key="10">
    <source>
        <dbReference type="EMBL" id="MBC6002265.1"/>
    </source>
</evidence>
<keyword evidence="4" id="KW-0547">Nucleotide-binding</keyword>
<organism evidence="10 11">
    <name type="scientific">Paeniclostridium hominis</name>
    <dbReference type="NCBI Taxonomy" id="2764329"/>
    <lineage>
        <taxon>Bacteria</taxon>
        <taxon>Bacillati</taxon>
        <taxon>Bacillota</taxon>
        <taxon>Clostridia</taxon>
        <taxon>Peptostreptococcales</taxon>
        <taxon>Peptostreptococcaceae</taxon>
        <taxon>Paeniclostridium</taxon>
    </lineage>
</organism>
<comment type="function">
    <text evidence="7">Translation factor necessary for the incorporation of selenocysteine into proteins. It probably replaces EF-Tu for the insertion of selenocysteine directed by the UGA codon. SelB binds GTP and GDP.</text>
</comment>
<gene>
    <name evidence="10" type="primary">selB</name>
    <name evidence="10" type="ORF">H8891_00495</name>
</gene>
<dbReference type="InterPro" id="IPR057335">
    <property type="entry name" value="Beta-barrel_SelB"/>
</dbReference>
<dbReference type="PROSITE" id="PS00301">
    <property type="entry name" value="G_TR_1"/>
    <property type="match status" value="1"/>
</dbReference>
<evidence type="ECO:0000259" key="9">
    <source>
        <dbReference type="PROSITE" id="PS51722"/>
    </source>
</evidence>
<keyword evidence="6" id="KW-0342">GTP-binding</keyword>
<accession>A0ABR7JZH5</accession>
<dbReference type="SUPFAM" id="SSF46785">
    <property type="entry name" value="Winged helix' DNA-binding domain"/>
    <property type="match status" value="2"/>
</dbReference>
<keyword evidence="5" id="KW-0648">Protein biosynthesis</keyword>
<dbReference type="Pfam" id="PF25461">
    <property type="entry name" value="Beta-barrel_SelB"/>
    <property type="match status" value="1"/>
</dbReference>
<evidence type="ECO:0000256" key="6">
    <source>
        <dbReference type="ARBA" id="ARBA00023134"/>
    </source>
</evidence>
<dbReference type="Gene3D" id="2.40.30.10">
    <property type="entry name" value="Translation factors"/>
    <property type="match status" value="1"/>
</dbReference>
<dbReference type="PROSITE" id="PS51722">
    <property type="entry name" value="G_TR_2"/>
    <property type="match status" value="1"/>
</dbReference>
<dbReference type="InterPro" id="IPR027417">
    <property type="entry name" value="P-loop_NTPase"/>
</dbReference>
<dbReference type="PRINTS" id="PR00315">
    <property type="entry name" value="ELONGATNFCT"/>
</dbReference>
<dbReference type="Pfam" id="PF03144">
    <property type="entry name" value="GTP_EFTU_D2"/>
    <property type="match status" value="1"/>
</dbReference>
<dbReference type="Gene3D" id="1.10.10.10">
    <property type="entry name" value="Winged helix-like DNA-binding domain superfamily/Winged helix DNA-binding domain"/>
    <property type="match status" value="1"/>
</dbReference>
<dbReference type="SUPFAM" id="SSF50447">
    <property type="entry name" value="Translation proteins"/>
    <property type="match status" value="1"/>
</dbReference>
<keyword evidence="3" id="KW-0963">Cytoplasm</keyword>
<dbReference type="Pfam" id="PF09107">
    <property type="entry name" value="WHD_3rd_SelB"/>
    <property type="match status" value="1"/>
</dbReference>
<evidence type="ECO:0000256" key="7">
    <source>
        <dbReference type="ARBA" id="ARBA00025526"/>
    </source>
</evidence>
<dbReference type="InterPro" id="IPR015190">
    <property type="entry name" value="Elong_fac_SelB-wing-hlx_typ-2"/>
</dbReference>
<dbReference type="GO" id="GO:0003746">
    <property type="term" value="F:translation elongation factor activity"/>
    <property type="evidence" value="ECO:0007669"/>
    <property type="project" value="UniProtKB-KW"/>
</dbReference>
<dbReference type="Gene3D" id="3.40.50.300">
    <property type="entry name" value="P-loop containing nucleotide triphosphate hydrolases"/>
    <property type="match status" value="1"/>
</dbReference>
<dbReference type="NCBIfam" id="TIGR00475">
    <property type="entry name" value="selB"/>
    <property type="match status" value="1"/>
</dbReference>
<dbReference type="InterPro" id="IPR004161">
    <property type="entry name" value="EFTu-like_2"/>
</dbReference>
<dbReference type="SUPFAM" id="SSF50465">
    <property type="entry name" value="EF-Tu/eEF-1alpha/eIF2-gamma C-terminal domain"/>
    <property type="match status" value="1"/>
</dbReference>
<dbReference type="Pfam" id="PF09106">
    <property type="entry name" value="WHD_2nd_SelB"/>
    <property type="match status" value="1"/>
</dbReference>
<dbReference type="Pfam" id="PF00009">
    <property type="entry name" value="GTP_EFTU"/>
    <property type="match status" value="1"/>
</dbReference>
<dbReference type="RefSeq" id="WP_187004759.1">
    <property type="nucleotide sequence ID" value="NZ_JACRWD010000001.1"/>
</dbReference>
<evidence type="ECO:0000256" key="8">
    <source>
        <dbReference type="ARBA" id="ARBA00031615"/>
    </source>
</evidence>
<dbReference type="EMBL" id="JACRWD010000001">
    <property type="protein sequence ID" value="MBC6002265.1"/>
    <property type="molecule type" value="Genomic_DNA"/>
</dbReference>
<dbReference type="SUPFAM" id="SSF52540">
    <property type="entry name" value="P-loop containing nucleoside triphosphate hydrolases"/>
    <property type="match status" value="1"/>
</dbReference>
<evidence type="ECO:0000256" key="1">
    <source>
        <dbReference type="ARBA" id="ARBA00004496"/>
    </source>
</evidence>
<dbReference type="InterPro" id="IPR015191">
    <property type="entry name" value="SelB_WHD4"/>
</dbReference>
<proteinExistence type="predicted"/>
<comment type="caution">
    <text evidence="10">The sequence shown here is derived from an EMBL/GenBank/DDBJ whole genome shotgun (WGS) entry which is preliminary data.</text>
</comment>
<dbReference type="InterPro" id="IPR000795">
    <property type="entry name" value="T_Tr_GTP-bd_dom"/>
</dbReference>
<evidence type="ECO:0000256" key="3">
    <source>
        <dbReference type="ARBA" id="ARBA00022490"/>
    </source>
</evidence>
<name>A0ABR7JZH5_9FIRM</name>
<dbReference type="CDD" id="cd15491">
    <property type="entry name" value="selB_III"/>
    <property type="match status" value="1"/>
</dbReference>
<protein>
    <recommendedName>
        <fullName evidence="2">Selenocysteine-specific elongation factor</fullName>
    </recommendedName>
    <alternativeName>
        <fullName evidence="8">SelB translation factor</fullName>
    </alternativeName>
</protein>
<dbReference type="InterPro" id="IPR009001">
    <property type="entry name" value="Transl_elong_EF1A/Init_IF2_C"/>
</dbReference>
<dbReference type="InterPro" id="IPR036390">
    <property type="entry name" value="WH_DNA-bd_sf"/>
</dbReference>
<evidence type="ECO:0000256" key="2">
    <source>
        <dbReference type="ARBA" id="ARBA00015953"/>
    </source>
</evidence>
<keyword evidence="10" id="KW-0251">Elongation factor</keyword>
<comment type="subcellular location">
    <subcellularLocation>
        <location evidence="1">Cytoplasm</location>
    </subcellularLocation>
</comment>
<keyword evidence="11" id="KW-1185">Reference proteome</keyword>
<dbReference type="InterPro" id="IPR031157">
    <property type="entry name" value="G_TR_CS"/>
</dbReference>
<evidence type="ECO:0000313" key="11">
    <source>
        <dbReference type="Proteomes" id="UP000611796"/>
    </source>
</evidence>